<dbReference type="Proteomes" id="UP000247823">
    <property type="component" value="Unassembled WGS sequence"/>
</dbReference>
<comment type="caution">
    <text evidence="1">The sequence shown here is derived from an EMBL/GenBank/DDBJ whole genome shotgun (WGS) entry which is preliminary data.</text>
</comment>
<accession>A0ABX5NGR6</accession>
<name>A0ABX5NGR6_SERMA</name>
<organism evidence="1 2">
    <name type="scientific">Serratia marcescens</name>
    <dbReference type="NCBI Taxonomy" id="615"/>
    <lineage>
        <taxon>Bacteria</taxon>
        <taxon>Pseudomonadati</taxon>
        <taxon>Pseudomonadota</taxon>
        <taxon>Gammaproteobacteria</taxon>
        <taxon>Enterobacterales</taxon>
        <taxon>Yersiniaceae</taxon>
        <taxon>Serratia</taxon>
    </lineage>
</organism>
<dbReference type="EMBL" id="QJQB01000114">
    <property type="protein sequence ID" value="PYA72405.1"/>
    <property type="molecule type" value="Genomic_DNA"/>
</dbReference>
<reference evidence="2" key="1">
    <citation type="submission" date="2018-06" db="EMBL/GenBank/DDBJ databases">
        <title>Serratia marcescens genome sequencing and assembly.</title>
        <authorList>
            <person name="Martins R.C."/>
            <person name="Perdigao-Neto L.V."/>
            <person name="Costa S.F."/>
            <person name="Levin A.S.S."/>
        </authorList>
    </citation>
    <scope>NUCLEOTIDE SEQUENCE [LARGE SCALE GENOMIC DNA]</scope>
    <source>
        <strain evidence="2">1283</strain>
    </source>
</reference>
<gene>
    <name evidence="1" type="ORF">DMW51_05475</name>
</gene>
<keyword evidence="2" id="KW-1185">Reference proteome</keyword>
<proteinExistence type="predicted"/>
<evidence type="ECO:0008006" key="3">
    <source>
        <dbReference type="Google" id="ProtNLM"/>
    </source>
</evidence>
<dbReference type="SUPFAM" id="SSF141673">
    <property type="entry name" value="MOSC N-terminal domain-like"/>
    <property type="match status" value="1"/>
</dbReference>
<sequence>MSIISKIIHYPLKSGSGISSGFCTGSMNGITGDRIYCLFDSENNKFYHIKRHPSTNGYFNH</sequence>
<evidence type="ECO:0000313" key="2">
    <source>
        <dbReference type="Proteomes" id="UP000247823"/>
    </source>
</evidence>
<reference evidence="1 2" key="2">
    <citation type="submission" date="2018-06" db="EMBL/GenBank/DDBJ databases">
        <title>Serratia marcescens genome sequencing and assembly.</title>
        <authorList>
            <person name="Martins R.C.R."/>
            <person name="Perdigao-Neto L.V."/>
            <person name="Costa S.F."/>
            <person name="Levin A.S.S."/>
        </authorList>
    </citation>
    <scope>NUCLEOTIDE SEQUENCE [LARGE SCALE GENOMIC DNA]</scope>
    <source>
        <strain evidence="1 2">1283</strain>
    </source>
</reference>
<protein>
    <recommendedName>
        <fullName evidence="3">MOSC domain-containing protein</fullName>
    </recommendedName>
</protein>
<evidence type="ECO:0000313" key="1">
    <source>
        <dbReference type="EMBL" id="PYA72405.1"/>
    </source>
</evidence>